<dbReference type="AlphaFoldDB" id="A0AAD9K0E2"/>
<evidence type="ECO:0000313" key="2">
    <source>
        <dbReference type="Proteomes" id="UP001208570"/>
    </source>
</evidence>
<evidence type="ECO:0000313" key="1">
    <source>
        <dbReference type="EMBL" id="KAK2161773.1"/>
    </source>
</evidence>
<gene>
    <name evidence="1" type="ORF">LSH36_110g05078</name>
</gene>
<reference evidence="1" key="1">
    <citation type="journal article" date="2023" name="Mol. Biol. Evol.">
        <title>Third-Generation Sequencing Reveals the Adaptive Role of the Epigenome in Three Deep-Sea Polychaetes.</title>
        <authorList>
            <person name="Perez M."/>
            <person name="Aroh O."/>
            <person name="Sun Y."/>
            <person name="Lan Y."/>
            <person name="Juniper S.K."/>
            <person name="Young C.R."/>
            <person name="Angers B."/>
            <person name="Qian P.Y."/>
        </authorList>
    </citation>
    <scope>NUCLEOTIDE SEQUENCE</scope>
    <source>
        <strain evidence="1">P08H-3</strain>
    </source>
</reference>
<comment type="caution">
    <text evidence="1">The sequence shown here is derived from an EMBL/GenBank/DDBJ whole genome shotgun (WGS) entry which is preliminary data.</text>
</comment>
<protein>
    <submittedName>
        <fullName evidence="1">Uncharacterized protein</fullName>
    </submittedName>
</protein>
<name>A0AAD9K0E2_9ANNE</name>
<proteinExistence type="predicted"/>
<sequence length="58" mass="7041">MDYPEKSPKTVYERNTHIYRQPLLWWMTKRNQASKRSCCGWLVPMSSCCHWKMPHGKK</sequence>
<accession>A0AAD9K0E2</accession>
<organism evidence="1 2">
    <name type="scientific">Paralvinella palmiformis</name>
    <dbReference type="NCBI Taxonomy" id="53620"/>
    <lineage>
        <taxon>Eukaryota</taxon>
        <taxon>Metazoa</taxon>
        <taxon>Spiralia</taxon>
        <taxon>Lophotrochozoa</taxon>
        <taxon>Annelida</taxon>
        <taxon>Polychaeta</taxon>
        <taxon>Sedentaria</taxon>
        <taxon>Canalipalpata</taxon>
        <taxon>Terebellida</taxon>
        <taxon>Terebelliformia</taxon>
        <taxon>Alvinellidae</taxon>
        <taxon>Paralvinella</taxon>
    </lineage>
</organism>
<dbReference type="Proteomes" id="UP001208570">
    <property type="component" value="Unassembled WGS sequence"/>
</dbReference>
<dbReference type="EMBL" id="JAODUP010000110">
    <property type="protein sequence ID" value="KAK2161773.1"/>
    <property type="molecule type" value="Genomic_DNA"/>
</dbReference>
<keyword evidence="2" id="KW-1185">Reference proteome</keyword>